<proteinExistence type="predicted"/>
<organism evidence="1 2">
    <name type="scientific">Pedobacter lithocola</name>
    <dbReference type="NCBI Taxonomy" id="1908239"/>
    <lineage>
        <taxon>Bacteria</taxon>
        <taxon>Pseudomonadati</taxon>
        <taxon>Bacteroidota</taxon>
        <taxon>Sphingobacteriia</taxon>
        <taxon>Sphingobacteriales</taxon>
        <taxon>Sphingobacteriaceae</taxon>
        <taxon>Pedobacter</taxon>
    </lineage>
</organism>
<comment type="caution">
    <text evidence="1">The sequence shown here is derived from an EMBL/GenBank/DDBJ whole genome shotgun (WGS) entry which is preliminary data.</text>
</comment>
<keyword evidence="2" id="KW-1185">Reference proteome</keyword>
<dbReference type="RefSeq" id="WP_378985853.1">
    <property type="nucleotide sequence ID" value="NZ_JBHSBW010000011.1"/>
</dbReference>
<evidence type="ECO:0000313" key="1">
    <source>
        <dbReference type="EMBL" id="MFC4212145.1"/>
    </source>
</evidence>
<dbReference type="Proteomes" id="UP001595789">
    <property type="component" value="Unassembled WGS sequence"/>
</dbReference>
<dbReference type="EMBL" id="JBHSBW010000011">
    <property type="protein sequence ID" value="MFC4212145.1"/>
    <property type="molecule type" value="Genomic_DNA"/>
</dbReference>
<name>A0ABV8PA32_9SPHI</name>
<evidence type="ECO:0000313" key="2">
    <source>
        <dbReference type="Proteomes" id="UP001595789"/>
    </source>
</evidence>
<reference evidence="2" key="1">
    <citation type="journal article" date="2019" name="Int. J. Syst. Evol. Microbiol.">
        <title>The Global Catalogue of Microorganisms (GCM) 10K type strain sequencing project: providing services to taxonomists for standard genome sequencing and annotation.</title>
        <authorList>
            <consortium name="The Broad Institute Genomics Platform"/>
            <consortium name="The Broad Institute Genome Sequencing Center for Infectious Disease"/>
            <person name="Wu L."/>
            <person name="Ma J."/>
        </authorList>
    </citation>
    <scope>NUCLEOTIDE SEQUENCE [LARGE SCALE GENOMIC DNA]</scope>
    <source>
        <strain evidence="2">CCM 8691</strain>
    </source>
</reference>
<gene>
    <name evidence="1" type="ORF">ACFOWA_13175</name>
</gene>
<sequence length="263" mass="31057">MNQIKTITDLRNIVNDVNCWSEYFDTYLLSKATFMNDDQLRIADEFVRDIFPLFQKSFCNCDSGEEIDNVLKEYFETVKAFVKDCYEFETLSGYKWLSDNLDGKASTKELVINKLRNLKSYYIFEKHFNKELESEFLQTSIALFENMKDCLPKHITQDAKNTTIRKHEVFQHFDDAFLNEDNKETFYNELKAYAPDGKSIFENKSDFKLKKGEGMHLAKIVRSYHDKGFFKKINLIKLRPLFAKRFEIIISYQGFKEGKAISI</sequence>
<protein>
    <submittedName>
        <fullName evidence="1">Uncharacterized protein</fullName>
    </submittedName>
</protein>
<accession>A0ABV8PA32</accession>